<accession>A0AAN8UMC9</accession>
<dbReference type="InterPro" id="IPR039670">
    <property type="entry name" value="NPC2-like"/>
</dbReference>
<keyword evidence="9" id="KW-1185">Reference proteome</keyword>
<reference evidence="8 9" key="1">
    <citation type="submission" date="2023-12" db="EMBL/GenBank/DDBJ databases">
        <title>A high-quality genome assembly for Dillenia turbinata (Dilleniales).</title>
        <authorList>
            <person name="Chanderbali A."/>
        </authorList>
    </citation>
    <scope>NUCLEOTIDE SEQUENCE [LARGE SCALE GENOMIC DNA]</scope>
    <source>
        <strain evidence="8">LSX21</strain>
        <tissue evidence="8">Leaf</tissue>
    </source>
</reference>
<organism evidence="8 9">
    <name type="scientific">Dillenia turbinata</name>
    <dbReference type="NCBI Taxonomy" id="194707"/>
    <lineage>
        <taxon>Eukaryota</taxon>
        <taxon>Viridiplantae</taxon>
        <taxon>Streptophyta</taxon>
        <taxon>Embryophyta</taxon>
        <taxon>Tracheophyta</taxon>
        <taxon>Spermatophyta</taxon>
        <taxon>Magnoliopsida</taxon>
        <taxon>eudicotyledons</taxon>
        <taxon>Gunneridae</taxon>
        <taxon>Pentapetalae</taxon>
        <taxon>Dilleniales</taxon>
        <taxon>Dilleniaceae</taxon>
        <taxon>Dillenia</taxon>
    </lineage>
</organism>
<feature type="domain" description="MD-2-related lipid-recognition" evidence="7">
    <location>
        <begin position="64"/>
        <end position="159"/>
    </location>
</feature>
<protein>
    <submittedName>
        <fullName evidence="8">MD-2-related lipid-recognition domain</fullName>
    </submittedName>
</protein>
<dbReference type="PANTHER" id="PTHR11306:SF0">
    <property type="entry name" value="PHOSPHATIDYLGLYCEROL_PHOSPHATIDYLINOSITOL TRANSFER PROTEIN"/>
    <property type="match status" value="1"/>
</dbReference>
<comment type="similarity">
    <text evidence="2">Belongs to the NPC2 family.</text>
</comment>
<dbReference type="SUPFAM" id="SSF81296">
    <property type="entry name" value="E set domains"/>
    <property type="match status" value="1"/>
</dbReference>
<sequence>MVADRNNSDSDFKWASLQQKLNTFSRFSWLFFDGRSQDLSFIKGVQLRVQISFLMKSQISDIVFHVDKSTSYDVKVQGVEISSNLVARGKPATFSISASTNKAISGWKLVIDVSSFGVHIHTRTCDLCSETSCPVSAGDFLIAHSQILPGFTPPVSHRT</sequence>
<evidence type="ECO:0000256" key="4">
    <source>
        <dbReference type="ARBA" id="ARBA00022448"/>
    </source>
</evidence>
<evidence type="ECO:0000313" key="9">
    <source>
        <dbReference type="Proteomes" id="UP001370490"/>
    </source>
</evidence>
<keyword evidence="4" id="KW-0813">Transport</keyword>
<comment type="subunit">
    <text evidence="3">Monomer.</text>
</comment>
<dbReference type="SMART" id="SM00737">
    <property type="entry name" value="ML"/>
    <property type="match status" value="1"/>
</dbReference>
<dbReference type="GO" id="GO:0015918">
    <property type="term" value="P:sterol transport"/>
    <property type="evidence" value="ECO:0007669"/>
    <property type="project" value="InterPro"/>
</dbReference>
<evidence type="ECO:0000256" key="6">
    <source>
        <dbReference type="ARBA" id="ARBA00023055"/>
    </source>
</evidence>
<dbReference type="InterPro" id="IPR014756">
    <property type="entry name" value="Ig_E-set"/>
</dbReference>
<proteinExistence type="inferred from homology"/>
<evidence type="ECO:0000256" key="1">
    <source>
        <dbReference type="ARBA" id="ARBA00002053"/>
    </source>
</evidence>
<evidence type="ECO:0000259" key="7">
    <source>
        <dbReference type="SMART" id="SM00737"/>
    </source>
</evidence>
<name>A0AAN8UMC9_9MAGN</name>
<dbReference type="GO" id="GO:0032934">
    <property type="term" value="F:sterol binding"/>
    <property type="evidence" value="ECO:0007669"/>
    <property type="project" value="InterPro"/>
</dbReference>
<dbReference type="AlphaFoldDB" id="A0AAN8UMC9"/>
<evidence type="ECO:0000256" key="2">
    <source>
        <dbReference type="ARBA" id="ARBA00006370"/>
    </source>
</evidence>
<dbReference type="PANTHER" id="PTHR11306">
    <property type="entry name" value="NIEMANN PICK TYPE C2 PROTEIN NPC2-RELATED"/>
    <property type="match status" value="1"/>
</dbReference>
<evidence type="ECO:0000313" key="8">
    <source>
        <dbReference type="EMBL" id="KAK6913198.1"/>
    </source>
</evidence>
<evidence type="ECO:0000256" key="3">
    <source>
        <dbReference type="ARBA" id="ARBA00011245"/>
    </source>
</evidence>
<dbReference type="InterPro" id="IPR003172">
    <property type="entry name" value="ML_dom"/>
</dbReference>
<keyword evidence="5" id="KW-0732">Signal</keyword>
<comment type="function">
    <text evidence="1">Catalyzes the intermembrane transfer of phosphatidylglycerol and phosphatidylinositol.</text>
</comment>
<keyword evidence="6" id="KW-0445">Lipid transport</keyword>
<dbReference type="EMBL" id="JBAMMX010000027">
    <property type="protein sequence ID" value="KAK6913198.1"/>
    <property type="molecule type" value="Genomic_DNA"/>
</dbReference>
<evidence type="ECO:0000256" key="5">
    <source>
        <dbReference type="ARBA" id="ARBA00022729"/>
    </source>
</evidence>
<comment type="caution">
    <text evidence="8">The sequence shown here is derived from an EMBL/GenBank/DDBJ whole genome shotgun (WGS) entry which is preliminary data.</text>
</comment>
<dbReference type="Gene3D" id="2.60.40.770">
    <property type="match status" value="1"/>
</dbReference>
<dbReference type="Pfam" id="PF02221">
    <property type="entry name" value="E1_DerP2_DerF2"/>
    <property type="match status" value="1"/>
</dbReference>
<gene>
    <name evidence="8" type="ORF">RJ641_022799</name>
</gene>
<dbReference type="Proteomes" id="UP001370490">
    <property type="component" value="Unassembled WGS sequence"/>
</dbReference>